<feature type="region of interest" description="Disordered" evidence="7">
    <location>
        <begin position="1"/>
        <end position="25"/>
    </location>
</feature>
<dbReference type="Proteomes" id="UP000544122">
    <property type="component" value="Unassembled WGS sequence"/>
</dbReference>
<feature type="compositionally biased region" description="Basic and acidic residues" evidence="7">
    <location>
        <begin position="8"/>
        <end position="25"/>
    </location>
</feature>
<dbReference type="PANTHER" id="PTHR43327">
    <property type="entry name" value="STOMATIN-LIKE PROTEIN 2, MITOCHONDRIAL"/>
    <property type="match status" value="1"/>
</dbReference>
<dbReference type="InterPro" id="IPR001107">
    <property type="entry name" value="Band_7"/>
</dbReference>
<evidence type="ECO:0000256" key="5">
    <source>
        <dbReference type="ARBA" id="ARBA00023136"/>
    </source>
</evidence>
<dbReference type="Gene3D" id="3.30.479.30">
    <property type="entry name" value="Band 7 domain"/>
    <property type="match status" value="1"/>
</dbReference>
<dbReference type="InterPro" id="IPR010201">
    <property type="entry name" value="HflK"/>
</dbReference>
<dbReference type="Pfam" id="PF01145">
    <property type="entry name" value="Band_7"/>
    <property type="match status" value="1"/>
</dbReference>
<evidence type="ECO:0000256" key="4">
    <source>
        <dbReference type="ARBA" id="ARBA00022989"/>
    </source>
</evidence>
<evidence type="ECO:0000256" key="7">
    <source>
        <dbReference type="SAM" id="MobiDB-lite"/>
    </source>
</evidence>
<keyword evidence="10" id="KW-1185">Reference proteome</keyword>
<dbReference type="SUPFAM" id="SSF117892">
    <property type="entry name" value="Band 7/SPFH domain"/>
    <property type="match status" value="1"/>
</dbReference>
<evidence type="ECO:0000256" key="6">
    <source>
        <dbReference type="RuleBase" id="RU364113"/>
    </source>
</evidence>
<evidence type="ECO:0000256" key="3">
    <source>
        <dbReference type="ARBA" id="ARBA00022692"/>
    </source>
</evidence>
<feature type="transmembrane region" description="Helical" evidence="6">
    <location>
        <begin position="45"/>
        <end position="66"/>
    </location>
</feature>
<dbReference type="GO" id="GO:0016020">
    <property type="term" value="C:membrane"/>
    <property type="evidence" value="ECO:0007669"/>
    <property type="project" value="UniProtKB-SubCell"/>
</dbReference>
<protein>
    <recommendedName>
        <fullName evidence="6">Protein HflK</fullName>
    </recommendedName>
</protein>
<reference evidence="9 10" key="1">
    <citation type="submission" date="2020-03" db="EMBL/GenBank/DDBJ databases">
        <title>Bradyrhizobium diversity isolated from nodules of Indigofera sp.</title>
        <authorList>
            <person name="Klepa M."/>
            <person name="Helene L."/>
            <person name="Hungria M."/>
        </authorList>
    </citation>
    <scope>NUCLEOTIDE SEQUENCE [LARGE SCALE GENOMIC DNA]</scope>
    <source>
        <strain evidence="9 10">WSM 1791</strain>
    </source>
</reference>
<keyword evidence="3 6" id="KW-0812">Transmembrane</keyword>
<comment type="subunit">
    <text evidence="6">HflC and HflK may interact to form a multimeric complex.</text>
</comment>
<dbReference type="InterPro" id="IPR036013">
    <property type="entry name" value="Band_7/SPFH_dom_sf"/>
</dbReference>
<dbReference type="NCBIfam" id="TIGR01933">
    <property type="entry name" value="hflK"/>
    <property type="match status" value="1"/>
</dbReference>
<gene>
    <name evidence="9" type="primary">hflK</name>
    <name evidence="9" type="ORF">HCN58_15155</name>
</gene>
<sequence>MTLASDHALGDTRREADHAAEDLTRGVEPRSRRRLSRLVWRRHRYWILAILALFLGAHLVSGFYAVGADERAVVRRFGAVAAEVGPGMHYRFPWPVDRLDVVKTTSVKKVGVGFAIPAGESAAPSGMELVTGDTNIVNAALVLQYVIRDPAEFLFQIEDIPAYIEAVAEGVLTETVIGMPIDEVLTKGRIAVQERVKAETQEVLDRRHSGIRIVSANIMTITLDRSVVEAFQDVANAMADREKVINEARVYASNLIPKARGEARIRLSEAEAYKQQRVADAVGETSRFLALQKEYEKAPDVTRTRLYLEAMEKILPKLQLYIVDSDKGRVPLRLRVTGP</sequence>
<comment type="subcellular location">
    <subcellularLocation>
        <location evidence="1">Membrane</location>
        <topology evidence="1">Single-pass membrane protein</topology>
    </subcellularLocation>
</comment>
<dbReference type="GO" id="GO:0006508">
    <property type="term" value="P:proteolysis"/>
    <property type="evidence" value="ECO:0007669"/>
    <property type="project" value="UniProtKB-KW"/>
</dbReference>
<organism evidence="9 10">
    <name type="scientific">Bradyrhizobium australiense</name>
    <dbReference type="NCBI Taxonomy" id="2721161"/>
    <lineage>
        <taxon>Bacteria</taxon>
        <taxon>Pseudomonadati</taxon>
        <taxon>Pseudomonadota</taxon>
        <taxon>Alphaproteobacteria</taxon>
        <taxon>Hyphomicrobiales</taxon>
        <taxon>Nitrobacteraceae</taxon>
        <taxon>Bradyrhizobium</taxon>
    </lineage>
</organism>
<dbReference type="GO" id="GO:0008233">
    <property type="term" value="F:peptidase activity"/>
    <property type="evidence" value="ECO:0007669"/>
    <property type="project" value="UniProtKB-KW"/>
</dbReference>
<dbReference type="CDD" id="cd03404">
    <property type="entry name" value="SPFH_HflK"/>
    <property type="match status" value="1"/>
</dbReference>
<dbReference type="EMBL" id="JAAVLX010000004">
    <property type="protein sequence ID" value="NOJ40924.1"/>
    <property type="molecule type" value="Genomic_DNA"/>
</dbReference>
<proteinExistence type="inferred from homology"/>
<accession>A0A7Y4GSK7</accession>
<dbReference type="AlphaFoldDB" id="A0A7Y4GSK7"/>
<keyword evidence="9" id="KW-0378">Hydrolase</keyword>
<name>A0A7Y4GSK7_9BRAD</name>
<keyword evidence="9" id="KW-0645">Protease</keyword>
<evidence type="ECO:0000313" key="10">
    <source>
        <dbReference type="Proteomes" id="UP000544122"/>
    </source>
</evidence>
<feature type="domain" description="Band 7" evidence="8">
    <location>
        <begin position="61"/>
        <end position="235"/>
    </location>
</feature>
<dbReference type="RefSeq" id="WP_171580150.1">
    <property type="nucleotide sequence ID" value="NZ_JAAVLX010000004.1"/>
</dbReference>
<dbReference type="SMART" id="SM00244">
    <property type="entry name" value="PHB"/>
    <property type="match status" value="1"/>
</dbReference>
<evidence type="ECO:0000259" key="8">
    <source>
        <dbReference type="SMART" id="SM00244"/>
    </source>
</evidence>
<comment type="caution">
    <text evidence="9">The sequence shown here is derived from an EMBL/GenBank/DDBJ whole genome shotgun (WGS) entry which is preliminary data.</text>
</comment>
<keyword evidence="5 6" id="KW-0472">Membrane</keyword>
<comment type="function">
    <text evidence="6">HflC and HflK could encode or regulate a protease.</text>
</comment>
<dbReference type="PANTHER" id="PTHR43327:SF2">
    <property type="entry name" value="MODULATOR OF FTSH PROTEASE HFLK"/>
    <property type="match status" value="1"/>
</dbReference>
<dbReference type="InterPro" id="IPR050710">
    <property type="entry name" value="Band7/mec-2_domain"/>
</dbReference>
<evidence type="ECO:0000256" key="2">
    <source>
        <dbReference type="ARBA" id="ARBA00006971"/>
    </source>
</evidence>
<keyword evidence="4 6" id="KW-1133">Transmembrane helix</keyword>
<evidence type="ECO:0000256" key="1">
    <source>
        <dbReference type="ARBA" id="ARBA00004167"/>
    </source>
</evidence>
<comment type="similarity">
    <text evidence="2 6">Belongs to the band 7/mec-2 family. HflK subfamily.</text>
</comment>
<evidence type="ECO:0000313" key="9">
    <source>
        <dbReference type="EMBL" id="NOJ40924.1"/>
    </source>
</evidence>